<dbReference type="InterPro" id="IPR009695">
    <property type="entry name" value="Diacylglyc_glucosyltr_N"/>
</dbReference>
<dbReference type="PANTHER" id="PTHR43025:SF3">
    <property type="entry name" value="MONOGALACTOSYLDIACYLGLYCEROL SYNTHASE 1, CHLOROPLASTIC"/>
    <property type="match status" value="1"/>
</dbReference>
<feature type="domain" description="Diacylglycerol glucosyltransferase N-terminal" evidence="4">
    <location>
        <begin position="5"/>
        <end position="168"/>
    </location>
</feature>
<dbReference type="Proteomes" id="UP000027632">
    <property type="component" value="Unassembled WGS sequence"/>
</dbReference>
<evidence type="ECO:0000313" key="6">
    <source>
        <dbReference type="Proteomes" id="UP000027632"/>
    </source>
</evidence>
<proteinExistence type="inferred from homology"/>
<evidence type="ECO:0000256" key="1">
    <source>
        <dbReference type="ARBA" id="ARBA00006962"/>
    </source>
</evidence>
<evidence type="ECO:0000259" key="4">
    <source>
        <dbReference type="Pfam" id="PF06925"/>
    </source>
</evidence>
<protein>
    <submittedName>
        <fullName evidence="5">Galactosyldiacylglycerol synthase</fullName>
    </submittedName>
</protein>
<comment type="similarity">
    <text evidence="1">Belongs to the glycosyltransferase 28 family.</text>
</comment>
<keyword evidence="2" id="KW-0328">Glycosyltransferase</keyword>
<keyword evidence="3" id="KW-0808">Transferase</keyword>
<reference evidence="5 6" key="1">
    <citation type="submission" date="2014-04" db="EMBL/GenBank/DDBJ databases">
        <title>Draft genome sequence of the novel Streptomyces griseorubens JSD-1 playing a role in carbon and nitrogen cycle.</title>
        <authorList>
            <consortium name="Shanghai Jiao Tong University"/>
            <person name="Feng H."/>
            <person name="Sun Y."/>
            <person name="Zhi Y."/>
            <person name="Mao L."/>
            <person name="Luo Y."/>
            <person name="Wei X."/>
            <person name="Zhou P."/>
        </authorList>
    </citation>
    <scope>NUCLEOTIDE SEQUENCE [LARGE SCALE GENOMIC DNA]</scope>
    <source>
        <strain evidence="5 6">JSD-1</strain>
    </source>
</reference>
<dbReference type="Pfam" id="PF06925">
    <property type="entry name" value="MGDG_synth"/>
    <property type="match status" value="1"/>
</dbReference>
<keyword evidence="6" id="KW-1185">Reference proteome</keyword>
<dbReference type="PANTHER" id="PTHR43025">
    <property type="entry name" value="MONOGALACTOSYLDIACYLGLYCEROL SYNTHASE"/>
    <property type="match status" value="1"/>
</dbReference>
<accession>A0ABR4T9N1</accession>
<evidence type="ECO:0000256" key="2">
    <source>
        <dbReference type="ARBA" id="ARBA00022676"/>
    </source>
</evidence>
<comment type="caution">
    <text evidence="5">The sequence shown here is derived from an EMBL/GenBank/DDBJ whole genome shotgun (WGS) entry which is preliminary data.</text>
</comment>
<dbReference type="InterPro" id="IPR050519">
    <property type="entry name" value="Glycosyltransf_28_UgtP"/>
</dbReference>
<dbReference type="SUPFAM" id="SSF53756">
    <property type="entry name" value="UDP-Glycosyltransferase/glycogen phosphorylase"/>
    <property type="match status" value="1"/>
</dbReference>
<name>A0ABR4T9N1_9ACTN</name>
<gene>
    <name evidence="5" type="ORF">DJ64_28430</name>
</gene>
<evidence type="ECO:0000256" key="3">
    <source>
        <dbReference type="ARBA" id="ARBA00022679"/>
    </source>
</evidence>
<evidence type="ECO:0000313" key="5">
    <source>
        <dbReference type="EMBL" id="KEG44148.1"/>
    </source>
</evidence>
<dbReference type="EMBL" id="JJMG01000005">
    <property type="protein sequence ID" value="KEG44148.1"/>
    <property type="molecule type" value="Genomic_DNA"/>
</dbReference>
<sequence length="364" mass="38529">MGAGHDTVARELVRRARAQGHEADTVDLMRLLPYGTGPGLRAFYRTSVRHAPWVYDGLYRAFLRPGDHTRPSGVPLARLAAEGLDRLVARTGADLVVPVFHLAAQLTGYLRTLGRLRVPSVVFVLDFAVHRQWLHPGNDACLCLTDEAADDVRRALPGTHVEATGPVVAPEFSAPAPAPGADDWRKRFERYAPGRPPVLLSAGAWGAAAGLGETARLLTGAGYLPVVLCGRNQALRSRTARVRGTLALDWVTDMPGLLHGVRALVDNAAGQTAAQALAAGLPVVGHRPLPGHGAEGVRRMAGLGLSEAADDGTALLGVLDRIVTEGPGERERRAARGRAVFRADVLERAVALAGRSAVPSPGQE</sequence>
<organism evidence="5 6">
    <name type="scientific">Streptomyces griseorubens</name>
    <dbReference type="NCBI Taxonomy" id="66897"/>
    <lineage>
        <taxon>Bacteria</taxon>
        <taxon>Bacillati</taxon>
        <taxon>Actinomycetota</taxon>
        <taxon>Actinomycetes</taxon>
        <taxon>Kitasatosporales</taxon>
        <taxon>Streptomycetaceae</taxon>
        <taxon>Streptomyces</taxon>
        <taxon>Streptomyces althioticus group</taxon>
    </lineage>
</organism>